<protein>
    <submittedName>
        <fullName evidence="3">PKD repeat-containing protein</fullName>
    </submittedName>
</protein>
<feature type="signal peptide" evidence="1">
    <location>
        <begin position="1"/>
        <end position="18"/>
    </location>
</feature>
<dbReference type="SMART" id="SM00089">
    <property type="entry name" value="PKD"/>
    <property type="match status" value="1"/>
</dbReference>
<dbReference type="CDD" id="cd00146">
    <property type="entry name" value="PKD"/>
    <property type="match status" value="1"/>
</dbReference>
<organism evidence="3 4">
    <name type="scientific">Mucilaginibacter pineti</name>
    <dbReference type="NCBI Taxonomy" id="1391627"/>
    <lineage>
        <taxon>Bacteria</taxon>
        <taxon>Pseudomonadati</taxon>
        <taxon>Bacteroidota</taxon>
        <taxon>Sphingobacteriia</taxon>
        <taxon>Sphingobacteriales</taxon>
        <taxon>Sphingobacteriaceae</taxon>
        <taxon>Mucilaginibacter</taxon>
    </lineage>
</organism>
<feature type="domain" description="PKD" evidence="2">
    <location>
        <begin position="68"/>
        <end position="113"/>
    </location>
</feature>
<accession>A0A1G7F1S7</accession>
<dbReference type="Gene3D" id="2.60.120.260">
    <property type="entry name" value="Galactose-binding domain-like"/>
    <property type="match status" value="1"/>
</dbReference>
<dbReference type="STRING" id="1391627.SAMN05216464_108259"/>
<sequence>MKKLFNILPVLSLVAMFAVGCKKDAKPVAVVPDEPKPVLNFTYTKPDTTKFLEYQFTSTLQNAKDILWQFGDDSTSVEQNPFHKYVYEGKYYVTLTTRNSQGYSAQQEILLNVVDPNNDLSKVGPNYFLTVGGTLSVSRDNGGGPNANEGSLKVVDGDPNTKFFQSGFAGDLVMTFKLDTPKLAGAYTMTSANDSDDRDPKAWVVEGSADGIKWIQLDSKNNPTYDPATGQTYNEVFPKRTMRRIWQFNNNVLYQWFRIKIKGNNNSRDFQLAEWSINQKQPNKK</sequence>
<dbReference type="SUPFAM" id="SSF49299">
    <property type="entry name" value="PKD domain"/>
    <property type="match status" value="1"/>
</dbReference>
<dbReference type="EMBL" id="FNAI01000008">
    <property type="protein sequence ID" value="SDE69910.1"/>
    <property type="molecule type" value="Genomic_DNA"/>
</dbReference>
<keyword evidence="1" id="KW-0732">Signal</keyword>
<evidence type="ECO:0000259" key="2">
    <source>
        <dbReference type="PROSITE" id="PS50093"/>
    </source>
</evidence>
<dbReference type="InterPro" id="IPR000601">
    <property type="entry name" value="PKD_dom"/>
</dbReference>
<keyword evidence="4" id="KW-1185">Reference proteome</keyword>
<dbReference type="InterPro" id="IPR013783">
    <property type="entry name" value="Ig-like_fold"/>
</dbReference>
<feature type="chain" id="PRO_5011466381" evidence="1">
    <location>
        <begin position="19"/>
        <end position="285"/>
    </location>
</feature>
<dbReference type="Proteomes" id="UP000199072">
    <property type="component" value="Unassembled WGS sequence"/>
</dbReference>
<gene>
    <name evidence="3" type="ORF">SAMN05216464_108259</name>
</gene>
<dbReference type="PROSITE" id="PS50093">
    <property type="entry name" value="PKD"/>
    <property type="match status" value="1"/>
</dbReference>
<dbReference type="InterPro" id="IPR035986">
    <property type="entry name" value="PKD_dom_sf"/>
</dbReference>
<dbReference type="InterPro" id="IPR022409">
    <property type="entry name" value="PKD/Chitinase_dom"/>
</dbReference>
<dbReference type="InterPro" id="IPR008979">
    <property type="entry name" value="Galactose-bd-like_sf"/>
</dbReference>
<evidence type="ECO:0000313" key="4">
    <source>
        <dbReference type="Proteomes" id="UP000199072"/>
    </source>
</evidence>
<dbReference type="Gene3D" id="2.60.40.10">
    <property type="entry name" value="Immunoglobulins"/>
    <property type="match status" value="1"/>
</dbReference>
<dbReference type="RefSeq" id="WP_162842683.1">
    <property type="nucleotide sequence ID" value="NZ_FNAI01000008.1"/>
</dbReference>
<proteinExistence type="predicted"/>
<reference evidence="3 4" key="1">
    <citation type="submission" date="2016-10" db="EMBL/GenBank/DDBJ databases">
        <authorList>
            <person name="de Groot N.N."/>
        </authorList>
    </citation>
    <scope>NUCLEOTIDE SEQUENCE [LARGE SCALE GENOMIC DNA]</scope>
    <source>
        <strain evidence="3 4">47C3B</strain>
    </source>
</reference>
<dbReference type="PROSITE" id="PS51257">
    <property type="entry name" value="PROKAR_LIPOPROTEIN"/>
    <property type="match status" value="1"/>
</dbReference>
<dbReference type="AlphaFoldDB" id="A0A1G7F1S7"/>
<evidence type="ECO:0000313" key="3">
    <source>
        <dbReference type="EMBL" id="SDE69910.1"/>
    </source>
</evidence>
<dbReference type="SUPFAM" id="SSF49785">
    <property type="entry name" value="Galactose-binding domain-like"/>
    <property type="match status" value="1"/>
</dbReference>
<name>A0A1G7F1S7_9SPHI</name>
<evidence type="ECO:0000256" key="1">
    <source>
        <dbReference type="SAM" id="SignalP"/>
    </source>
</evidence>
<dbReference type="Pfam" id="PF18911">
    <property type="entry name" value="PKD_4"/>
    <property type="match status" value="1"/>
</dbReference>